<dbReference type="Gene3D" id="3.30.70.660">
    <property type="entry name" value="Pseudouridine synthase I, catalytic domain, C-terminal subdomain"/>
    <property type="match status" value="1"/>
</dbReference>
<evidence type="ECO:0000256" key="3">
    <source>
        <dbReference type="ARBA" id="ARBA00023235"/>
    </source>
</evidence>
<evidence type="ECO:0000313" key="9">
    <source>
        <dbReference type="EMBL" id="KEO74942.1"/>
    </source>
</evidence>
<dbReference type="InterPro" id="IPR020095">
    <property type="entry name" value="PsdUridine_synth_TruA_C"/>
</dbReference>
<comment type="function">
    <text evidence="4">Formation of pseudouridine at positions 38, 39 and 40 in the anticodon stem and loop of transfer RNAs.</text>
</comment>
<evidence type="ECO:0000256" key="5">
    <source>
        <dbReference type="PIRSR" id="PIRSR001430-1"/>
    </source>
</evidence>
<comment type="catalytic activity">
    <reaction evidence="4 7">
        <text>uridine(38/39/40) in tRNA = pseudouridine(38/39/40) in tRNA</text>
        <dbReference type="Rhea" id="RHEA:22376"/>
        <dbReference type="Rhea" id="RHEA-COMP:10085"/>
        <dbReference type="Rhea" id="RHEA-COMP:10087"/>
        <dbReference type="ChEBI" id="CHEBI:65314"/>
        <dbReference type="ChEBI" id="CHEBI:65315"/>
        <dbReference type="EC" id="5.4.99.12"/>
    </reaction>
</comment>
<accession>A0A074LM28</accession>
<dbReference type="GO" id="GO:0005737">
    <property type="term" value="C:cytoplasm"/>
    <property type="evidence" value="ECO:0007669"/>
    <property type="project" value="TreeGrafter"/>
</dbReference>
<comment type="caution">
    <text evidence="4">Lacks conserved residue(s) required for the propagation of feature annotation.</text>
</comment>
<dbReference type="STRING" id="1048983.EL17_04495"/>
<keyword evidence="2 4" id="KW-0819">tRNA processing</keyword>
<evidence type="ECO:0000259" key="8">
    <source>
        <dbReference type="Pfam" id="PF01416"/>
    </source>
</evidence>
<dbReference type="PANTHER" id="PTHR11142:SF5">
    <property type="entry name" value="TRNA PSEUDOURIDINE(38_39) SYNTHASE"/>
    <property type="match status" value="1"/>
</dbReference>
<dbReference type="GO" id="GO:1990481">
    <property type="term" value="P:mRNA pseudouridine synthesis"/>
    <property type="evidence" value="ECO:0007669"/>
    <property type="project" value="TreeGrafter"/>
</dbReference>
<dbReference type="SUPFAM" id="SSF55120">
    <property type="entry name" value="Pseudouridine synthase"/>
    <property type="match status" value="1"/>
</dbReference>
<protein>
    <recommendedName>
        <fullName evidence="4">tRNA pseudouridine synthase A</fullName>
        <ecNumber evidence="4">5.4.99.12</ecNumber>
    </recommendedName>
    <alternativeName>
        <fullName evidence="4">tRNA pseudouridine(38-40) synthase</fullName>
    </alternativeName>
    <alternativeName>
        <fullName evidence="4">tRNA pseudouridylate synthase I</fullName>
    </alternativeName>
    <alternativeName>
        <fullName evidence="4">tRNA-uridine isomerase I</fullName>
    </alternativeName>
</protein>
<dbReference type="PANTHER" id="PTHR11142">
    <property type="entry name" value="PSEUDOURIDYLATE SYNTHASE"/>
    <property type="match status" value="1"/>
</dbReference>
<dbReference type="Pfam" id="PF01416">
    <property type="entry name" value="PseudoU_synth_1"/>
    <property type="match status" value="1"/>
</dbReference>
<comment type="similarity">
    <text evidence="1 4 7">Belongs to the tRNA pseudouridine synthase TruA family.</text>
</comment>
<dbReference type="OrthoDB" id="9811823at2"/>
<dbReference type="InterPro" id="IPR020094">
    <property type="entry name" value="TruA/RsuA/RluB/E/F_N"/>
</dbReference>
<dbReference type="PIRSF" id="PIRSF001430">
    <property type="entry name" value="tRNA_psdUrid_synth"/>
    <property type="match status" value="1"/>
</dbReference>
<keyword evidence="10" id="KW-1185">Reference proteome</keyword>
<organism evidence="9 10">
    <name type="scientific">Anditalea andensis</name>
    <dbReference type="NCBI Taxonomy" id="1048983"/>
    <lineage>
        <taxon>Bacteria</taxon>
        <taxon>Pseudomonadati</taxon>
        <taxon>Bacteroidota</taxon>
        <taxon>Cytophagia</taxon>
        <taxon>Cytophagales</taxon>
        <taxon>Cytophagaceae</taxon>
        <taxon>Anditalea</taxon>
    </lineage>
</organism>
<dbReference type="InterPro" id="IPR001406">
    <property type="entry name" value="PsdUridine_synth_TruA"/>
</dbReference>
<feature type="active site" description="Nucleophile" evidence="4 5">
    <location>
        <position position="57"/>
    </location>
</feature>
<evidence type="ECO:0000256" key="7">
    <source>
        <dbReference type="RuleBase" id="RU003792"/>
    </source>
</evidence>
<dbReference type="NCBIfam" id="TIGR00071">
    <property type="entry name" value="hisT_truA"/>
    <property type="match status" value="1"/>
</dbReference>
<evidence type="ECO:0000256" key="1">
    <source>
        <dbReference type="ARBA" id="ARBA00009375"/>
    </source>
</evidence>
<dbReference type="GO" id="GO:0031119">
    <property type="term" value="P:tRNA pseudouridine synthesis"/>
    <property type="evidence" value="ECO:0007669"/>
    <property type="project" value="UniProtKB-UniRule"/>
</dbReference>
<comment type="caution">
    <text evidence="9">The sequence shown here is derived from an EMBL/GenBank/DDBJ whole genome shotgun (WGS) entry which is preliminary data.</text>
</comment>
<evidence type="ECO:0000256" key="6">
    <source>
        <dbReference type="PIRSR" id="PIRSR001430-2"/>
    </source>
</evidence>
<dbReference type="EC" id="5.4.99.12" evidence="4"/>
<proteinExistence type="inferred from homology"/>
<gene>
    <name evidence="4" type="primary">truA</name>
    <name evidence="9" type="ORF">EL17_04495</name>
</gene>
<dbReference type="InterPro" id="IPR020103">
    <property type="entry name" value="PsdUridine_synth_cat_dom_sf"/>
</dbReference>
<feature type="domain" description="Pseudouridine synthase I TruA alpha/beta" evidence="8">
    <location>
        <begin position="148"/>
        <end position="259"/>
    </location>
</feature>
<comment type="subunit">
    <text evidence="4">Homodimer.</text>
</comment>
<dbReference type="Gene3D" id="3.30.70.580">
    <property type="entry name" value="Pseudouridine synthase I, catalytic domain, N-terminal subdomain"/>
    <property type="match status" value="1"/>
</dbReference>
<evidence type="ECO:0000313" key="10">
    <source>
        <dbReference type="Proteomes" id="UP000027821"/>
    </source>
</evidence>
<dbReference type="InterPro" id="IPR020097">
    <property type="entry name" value="PsdUridine_synth_TruA_a/b_dom"/>
</dbReference>
<reference evidence="9 10" key="1">
    <citation type="submission" date="2014-04" db="EMBL/GenBank/DDBJ databases">
        <title>Characterization and application of a salt tolerant electro-active bacterium.</title>
        <authorList>
            <person name="Yang L."/>
            <person name="Wei S."/>
            <person name="Tay Q.X.M."/>
        </authorList>
    </citation>
    <scope>NUCLEOTIDE SEQUENCE [LARGE SCALE GENOMIC DNA]</scope>
    <source>
        <strain evidence="9 10">LY1</strain>
    </source>
</reference>
<dbReference type="HAMAP" id="MF_00171">
    <property type="entry name" value="TruA"/>
    <property type="match status" value="1"/>
</dbReference>
<evidence type="ECO:0000256" key="2">
    <source>
        <dbReference type="ARBA" id="ARBA00022694"/>
    </source>
</evidence>
<evidence type="ECO:0000256" key="4">
    <source>
        <dbReference type="HAMAP-Rule" id="MF_00171"/>
    </source>
</evidence>
<name>A0A074LM28_9BACT</name>
<dbReference type="GO" id="GO:0003723">
    <property type="term" value="F:RNA binding"/>
    <property type="evidence" value="ECO:0007669"/>
    <property type="project" value="InterPro"/>
</dbReference>
<keyword evidence="3 4" id="KW-0413">Isomerase</keyword>
<dbReference type="EMBL" id="JMIH01000014">
    <property type="protein sequence ID" value="KEO74942.1"/>
    <property type="molecule type" value="Genomic_DNA"/>
</dbReference>
<dbReference type="GO" id="GO:0160147">
    <property type="term" value="F:tRNA pseudouridine(38-40) synthase activity"/>
    <property type="evidence" value="ECO:0007669"/>
    <property type="project" value="UniProtKB-EC"/>
</dbReference>
<feature type="binding site" evidence="4 6">
    <location>
        <position position="115"/>
    </location>
    <ligand>
        <name>substrate</name>
    </ligand>
</feature>
<dbReference type="eggNOG" id="COG0101">
    <property type="taxonomic scope" value="Bacteria"/>
</dbReference>
<dbReference type="AlphaFoldDB" id="A0A074LM28"/>
<sequence>MQNRPHTYLFWIQYLGFRYHGWQKQPNLKTIQGRLERVIRYVLGHDNFSILAAGRTDSGVSCENGAFELFNIDPIIIGAFIEEVNISLPDDIRLLSGQVVSSKFNIIQDVQSKEYRYYFTHGEKPHAFVAGNMAWVHGTLDIGLIEKAVDAFIGEHDFRRFCSKNKNTDNYVRKISEAEIIVVDPVFGNLYPEKVYCFRVKGTGFLMHQVRMMVGALFLIGQGKLTREDIKEALVSPDHLPLAGKAPAHGLVLNNIWFDENRL</sequence>
<dbReference type="RefSeq" id="WP_035071335.1">
    <property type="nucleotide sequence ID" value="NZ_JMIH01000014.1"/>
</dbReference>
<dbReference type="Proteomes" id="UP000027821">
    <property type="component" value="Unassembled WGS sequence"/>
</dbReference>